<proteinExistence type="predicted"/>
<name>A0A3L6DI15_MAIZE</name>
<evidence type="ECO:0000313" key="2">
    <source>
        <dbReference type="EMBL" id="PWZ07131.1"/>
    </source>
</evidence>
<keyword evidence="1" id="KW-1133">Transmembrane helix</keyword>
<reference evidence="2" key="1">
    <citation type="journal article" date="2018" name="Nat. Genet.">
        <title>Extensive intraspecific gene order and gene structural variations between Mo17 and other maize genomes.</title>
        <authorList>
            <person name="Sun S."/>
            <person name="Zhou Y."/>
            <person name="Chen J."/>
            <person name="Shi J."/>
            <person name="Zhao H."/>
            <person name="Zhao H."/>
            <person name="Song W."/>
            <person name="Zhang M."/>
            <person name="Cui Y."/>
            <person name="Dong X."/>
            <person name="Liu H."/>
            <person name="Ma X."/>
            <person name="Jiao Y."/>
            <person name="Wang B."/>
            <person name="Wei X."/>
            <person name="Stein J.C."/>
            <person name="Glaubitz J.C."/>
            <person name="Lu F."/>
            <person name="Yu G."/>
            <person name="Liang C."/>
            <person name="Fengler K."/>
            <person name="Li B."/>
            <person name="Rafalski A."/>
            <person name="Schnable P.S."/>
            <person name="Ware D.H."/>
            <person name="Buckler E.S."/>
            <person name="Lai J."/>
        </authorList>
    </citation>
    <scope>NUCLEOTIDE SEQUENCE [LARGE SCALE GENOMIC DNA]</scope>
    <source>
        <tissue evidence="2">Seedling</tissue>
    </source>
</reference>
<feature type="transmembrane region" description="Helical" evidence="1">
    <location>
        <begin position="6"/>
        <end position="25"/>
    </location>
</feature>
<organism evidence="2">
    <name type="scientific">Zea mays</name>
    <name type="common">Maize</name>
    <dbReference type="NCBI Taxonomy" id="4577"/>
    <lineage>
        <taxon>Eukaryota</taxon>
        <taxon>Viridiplantae</taxon>
        <taxon>Streptophyta</taxon>
        <taxon>Embryophyta</taxon>
        <taxon>Tracheophyta</taxon>
        <taxon>Spermatophyta</taxon>
        <taxon>Magnoliopsida</taxon>
        <taxon>Liliopsida</taxon>
        <taxon>Poales</taxon>
        <taxon>Poaceae</taxon>
        <taxon>PACMAD clade</taxon>
        <taxon>Panicoideae</taxon>
        <taxon>Andropogonodae</taxon>
        <taxon>Andropogoneae</taxon>
        <taxon>Tripsacinae</taxon>
        <taxon>Zea</taxon>
    </lineage>
</organism>
<sequence length="87" mass="9687">VLSFSVLLFSFPFLAKLIPILIPTYNPRLAKIKKTQMTLRRFEPATSQTNASSSYCYITCVFMSISMTGKTSTTSLPKPTLLPLHNA</sequence>
<accession>A0A3L6DI15</accession>
<evidence type="ECO:0000256" key="1">
    <source>
        <dbReference type="SAM" id="Phobius"/>
    </source>
</evidence>
<comment type="caution">
    <text evidence="2">The sequence shown here is derived from an EMBL/GenBank/DDBJ whole genome shotgun (WGS) entry which is preliminary data.</text>
</comment>
<dbReference type="Proteomes" id="UP000251960">
    <property type="component" value="Chromosome 9"/>
</dbReference>
<protein>
    <submittedName>
        <fullName evidence="2">Uncharacterized protein</fullName>
    </submittedName>
</protein>
<feature type="non-terminal residue" evidence="2">
    <location>
        <position position="1"/>
    </location>
</feature>
<keyword evidence="1" id="KW-0472">Membrane</keyword>
<gene>
    <name evidence="2" type="ORF">Zm00014a_019047</name>
</gene>
<keyword evidence="1" id="KW-0812">Transmembrane</keyword>
<dbReference type="EMBL" id="NCVQ01000010">
    <property type="protein sequence ID" value="PWZ07131.1"/>
    <property type="molecule type" value="Genomic_DNA"/>
</dbReference>
<dbReference type="AlphaFoldDB" id="A0A3L6DI15"/>